<dbReference type="EMBL" id="LR134350">
    <property type="protein sequence ID" value="VEG28513.1"/>
    <property type="molecule type" value="Genomic_DNA"/>
</dbReference>
<keyword evidence="2" id="KW-1185">Reference proteome</keyword>
<dbReference type="AlphaFoldDB" id="A0A3S4R3P9"/>
<dbReference type="KEGG" id="ahw:NCTC11636_01580"/>
<sequence>MVARVMALTRTSQDETSAALEPFEDLADVELIDVDADRDAAALISRLGVRQLPAWLYPLGEGMIIAVGAATPLVQRLRVEVAREAEAPEPVPERIKPDVGERARDLVLSAQMAAEAARDSQNQLAEERLQLSREHVMQLIDARADQLHPVTQVSRLSRRLNTPERVRTLNRNDTND</sequence>
<evidence type="ECO:0000313" key="2">
    <source>
        <dbReference type="Proteomes" id="UP000266895"/>
    </source>
</evidence>
<protein>
    <submittedName>
        <fullName evidence="1">Uncharacterized protein</fullName>
    </submittedName>
</protein>
<accession>A0A3S4R3P9</accession>
<reference evidence="1 2" key="1">
    <citation type="submission" date="2018-12" db="EMBL/GenBank/DDBJ databases">
        <authorList>
            <consortium name="Pathogen Informatics"/>
        </authorList>
    </citation>
    <scope>NUCLEOTIDE SEQUENCE [LARGE SCALE GENOMIC DNA]</scope>
    <source>
        <strain evidence="1 2">NCTC11636</strain>
    </source>
</reference>
<proteinExistence type="predicted"/>
<gene>
    <name evidence="1" type="ORF">NCTC11636_01580</name>
</gene>
<dbReference type="Proteomes" id="UP000266895">
    <property type="component" value="Chromosome"/>
</dbReference>
<organism evidence="1 2">
    <name type="scientific">Actinomyces howellii</name>
    <dbReference type="NCBI Taxonomy" id="52771"/>
    <lineage>
        <taxon>Bacteria</taxon>
        <taxon>Bacillati</taxon>
        <taxon>Actinomycetota</taxon>
        <taxon>Actinomycetes</taxon>
        <taxon>Actinomycetales</taxon>
        <taxon>Actinomycetaceae</taxon>
        <taxon>Actinomyces</taxon>
    </lineage>
</organism>
<name>A0A3S4R3P9_9ACTO</name>
<evidence type="ECO:0000313" key="1">
    <source>
        <dbReference type="EMBL" id="VEG28513.1"/>
    </source>
</evidence>